<gene>
    <name evidence="1" type="ORF">KPSA3_07666</name>
</gene>
<accession>A0AAN4TQ54</accession>
<protein>
    <submittedName>
        <fullName evidence="1">Uncharacterized protein</fullName>
    </submittedName>
</protein>
<dbReference type="EMBL" id="BGKA01000324">
    <property type="protein sequence ID" value="GBH21616.1"/>
    <property type="molecule type" value="Genomic_DNA"/>
</dbReference>
<proteinExistence type="predicted"/>
<evidence type="ECO:0000313" key="1">
    <source>
        <dbReference type="EMBL" id="GBH21616.1"/>
    </source>
</evidence>
<sequence>MPVALSPSAPSKPGCLEMYYHLFAIRSSLSAPDSCSRAVLAVFKSNTWRR</sequence>
<reference evidence="1 2" key="1">
    <citation type="submission" date="2018-04" db="EMBL/GenBank/DDBJ databases">
        <title>Draft genome sequence of Pseudomonas syringae pv. actinidiae biovar 3 strains isolated from kiwifruit in Kagawa prefecture.</title>
        <authorList>
            <person name="Tabuchi M."/>
            <person name="Saito M."/>
            <person name="Fujiwara S."/>
            <person name="Sasa N."/>
            <person name="Akimitsu K."/>
            <person name="Gomi K."/>
            <person name="Konishi-Sugita S."/>
            <person name="Hamano K."/>
            <person name="Kataoka I."/>
        </authorList>
    </citation>
    <scope>NUCLEOTIDE SEQUENCE [LARGE SCALE GENOMIC DNA]</scope>
    <source>
        <strain evidence="1 2">MAFF212211</strain>
    </source>
</reference>
<evidence type="ECO:0000313" key="2">
    <source>
        <dbReference type="Proteomes" id="UP000248291"/>
    </source>
</evidence>
<comment type="caution">
    <text evidence="1">The sequence shown here is derived from an EMBL/GenBank/DDBJ whole genome shotgun (WGS) entry which is preliminary data.</text>
</comment>
<organism evidence="1 2">
    <name type="scientific">Pseudomonas syringae pv. actinidiae</name>
    <dbReference type="NCBI Taxonomy" id="103796"/>
    <lineage>
        <taxon>Bacteria</taxon>
        <taxon>Pseudomonadati</taxon>
        <taxon>Pseudomonadota</taxon>
        <taxon>Gammaproteobacteria</taxon>
        <taxon>Pseudomonadales</taxon>
        <taxon>Pseudomonadaceae</taxon>
        <taxon>Pseudomonas</taxon>
        <taxon>Pseudomonas syringae</taxon>
    </lineage>
</organism>
<dbReference type="Proteomes" id="UP000248291">
    <property type="component" value="Unassembled WGS sequence"/>
</dbReference>
<dbReference type="AlphaFoldDB" id="A0AAN4TQ54"/>
<name>A0AAN4TQ54_PSESF</name>